<dbReference type="InterPro" id="IPR018823">
    <property type="entry name" value="ArAE_2_N"/>
</dbReference>
<feature type="domain" description="Putative ER transporter 6TM N-terminal" evidence="9">
    <location>
        <begin position="152"/>
        <end position="351"/>
    </location>
</feature>
<dbReference type="InterPro" id="IPR049453">
    <property type="entry name" value="Memb_transporter_dom"/>
</dbReference>
<feature type="compositionally biased region" description="Low complexity" evidence="6">
    <location>
        <begin position="606"/>
        <end position="619"/>
    </location>
</feature>
<evidence type="ECO:0000256" key="6">
    <source>
        <dbReference type="SAM" id="MobiDB-lite"/>
    </source>
</evidence>
<name>A0A168NDT3_ABSGL</name>
<keyword evidence="4 7" id="KW-0472">Membrane</keyword>
<feature type="transmembrane region" description="Helical" evidence="7">
    <location>
        <begin position="216"/>
        <end position="236"/>
    </location>
</feature>
<feature type="transmembrane region" description="Helical" evidence="7">
    <location>
        <begin position="742"/>
        <end position="760"/>
    </location>
</feature>
<evidence type="ECO:0000259" key="8">
    <source>
        <dbReference type="Pfam" id="PF10334"/>
    </source>
</evidence>
<evidence type="ECO:0000259" key="9">
    <source>
        <dbReference type="Pfam" id="PF10337"/>
    </source>
</evidence>
<keyword evidence="2 7" id="KW-0812">Transmembrane</keyword>
<dbReference type="OMA" id="YMENLMH"/>
<reference evidence="11" key="1">
    <citation type="submission" date="2016-04" db="EMBL/GenBank/DDBJ databases">
        <authorList>
            <person name="Evans L.H."/>
            <person name="Alamgir A."/>
            <person name="Owens N."/>
            <person name="Weber N.D."/>
            <person name="Virtaneva K."/>
            <person name="Barbian K."/>
            <person name="Babar A."/>
            <person name="Rosenke K."/>
        </authorList>
    </citation>
    <scope>NUCLEOTIDE SEQUENCE [LARGE SCALE GENOMIC DNA]</scope>
    <source>
        <strain evidence="11">CBS 101.48</strain>
    </source>
</reference>
<dbReference type="InterPro" id="IPR023244">
    <property type="entry name" value="Brefeldin_A-sensitivity_4"/>
</dbReference>
<dbReference type="PRINTS" id="PR02047">
    <property type="entry name" value="BREFELDNASP4"/>
</dbReference>
<feature type="transmembrane region" description="Helical" evidence="7">
    <location>
        <begin position="767"/>
        <end position="785"/>
    </location>
</feature>
<feature type="transmembrane region" description="Helical" evidence="7">
    <location>
        <begin position="720"/>
        <end position="736"/>
    </location>
</feature>
<feature type="compositionally biased region" description="Low complexity" evidence="6">
    <location>
        <begin position="554"/>
        <end position="569"/>
    </location>
</feature>
<feature type="domain" description="DUF2421" evidence="8">
    <location>
        <begin position="822"/>
        <end position="972"/>
    </location>
</feature>
<gene>
    <name evidence="11" type="primary">ABSGL_06026.1 scaffold 7611</name>
</gene>
<dbReference type="Pfam" id="PF13515">
    <property type="entry name" value="FUSC_2"/>
    <property type="match status" value="1"/>
</dbReference>
<dbReference type="InterPro" id="IPR018820">
    <property type="entry name" value="BRE4-related_DUF2421"/>
</dbReference>
<feature type="region of interest" description="Disordered" evidence="6">
    <location>
        <begin position="547"/>
        <end position="572"/>
    </location>
</feature>
<feature type="transmembrane region" description="Helical" evidence="7">
    <location>
        <begin position="122"/>
        <end position="143"/>
    </location>
</feature>
<feature type="domain" description="Integral membrane bound transporter" evidence="10">
    <location>
        <begin position="687"/>
        <end position="815"/>
    </location>
</feature>
<organism evidence="11">
    <name type="scientific">Absidia glauca</name>
    <name type="common">Pin mould</name>
    <dbReference type="NCBI Taxonomy" id="4829"/>
    <lineage>
        <taxon>Eukaryota</taxon>
        <taxon>Fungi</taxon>
        <taxon>Fungi incertae sedis</taxon>
        <taxon>Mucoromycota</taxon>
        <taxon>Mucoromycotina</taxon>
        <taxon>Mucoromycetes</taxon>
        <taxon>Mucorales</taxon>
        <taxon>Cunninghamellaceae</taxon>
        <taxon>Absidia</taxon>
    </lineage>
</organism>
<sequence length="1043" mass="116578">MPHDNEAEKSSIHSHAHSRHSSSAPISSTPVTNESVQKKTFRQRYLSWLPTPAQFRKDLKASIALIIALIMALDSHTRKVIGETVLLVPIVVIFYFPVRTYGVQTEDIIEKGKLVTDESRSVYLLGTFGALISGLYSLLGTYLANLARDHSDKTFIQPGPSAILAVFLFFGTFILNYIRMKFPKANFAAVNACILLSFTMTEAAAIPIFVTELTWLFLRPIAVAGAIALAVNYFLWPDDSVNNYMSVLQGTLSKYEAFFKENSEAFLNMRASTGATNLPTLQQQLHSGILVLIDCKRAAQREVLYSKLNGQDFSKLTHLAKSMLASLHGLGLSVIMEKEYLNCLSNDPLLKEATSETHEDYSSGFEESVALMKSSSEQLVEATVACLGRCKASLASFQPPQRTNLNIYLWPFPRILSLGQIKHSQDLDIMNEARDKLNESLEQLNKALESFDRTQSSNGLERYYQICHQKDQHRTSQHESSDGNLVATTYGPLYLVFLYQNNIREYSAEIQSLANLVLQFHQKRTSRKIHLPQTSLRKWFSSTNEVDPTLMTRNNGTNTDTGNSGNNDTHMGEAMSNAADLSLVQTTTRTDPFPTEKDAENGFVRSGNNNNNGNSSGGNMATTQNRGYSRLYMDPDVSPPTTAMERFFNGFYKVFVWLKDIDTTFALKSAVGMVMLAIPAWMPENAGWFNDWRGQWSLITLCLWLFPTPGMFFFGLYTRVLGSVVGAVMGIVVWEITRGNPYGLAVLCFALFLPYYHIFFFTSVYRVAALMGKITMILVVVYGYNAVEKGGDYIEPVWTIAGKRLLAVVVGIVAAGVLLLFPAPVQGRVELRKRLAGTIRDIGRLYGIVTAEVATLGGAPTLHQQKGFRRLSLNIRRQIADERNLLAHAKYEPPLRGKFPKKNYAQILEIVDSLSGLAYCMGHAIKTVNPEWRRKMGDSLLNERREYLASIMTTLKLVSATLAAKTPLPPYLVEPDEARARFAKTLEHQINFRPADMENPSFPSYSTFMMNGSAFVSELQKLLEAVSDLVGVDDPEEWLLLHV</sequence>
<dbReference type="PANTHER" id="PTHR37994">
    <property type="entry name" value="ARAE_2_N DOMAIN-CONTAINING PROTEIN-RELATED"/>
    <property type="match status" value="1"/>
</dbReference>
<dbReference type="EMBL" id="LT553181">
    <property type="protein sequence ID" value="SAM00345.1"/>
    <property type="molecule type" value="Genomic_DNA"/>
</dbReference>
<feature type="region of interest" description="Disordered" evidence="6">
    <location>
        <begin position="591"/>
        <end position="621"/>
    </location>
</feature>
<accession>A0A168NDT3</accession>
<dbReference type="GO" id="GO:0016020">
    <property type="term" value="C:membrane"/>
    <property type="evidence" value="ECO:0007669"/>
    <property type="project" value="UniProtKB-SubCell"/>
</dbReference>
<evidence type="ECO:0000256" key="7">
    <source>
        <dbReference type="SAM" id="Phobius"/>
    </source>
</evidence>
<feature type="coiled-coil region" evidence="5">
    <location>
        <begin position="427"/>
        <end position="454"/>
    </location>
</feature>
<feature type="transmembrane region" description="Helical" evidence="7">
    <location>
        <begin position="187"/>
        <end position="210"/>
    </location>
</feature>
<feature type="transmembrane region" description="Helical" evidence="7">
    <location>
        <begin position="805"/>
        <end position="825"/>
    </location>
</feature>
<evidence type="ECO:0000256" key="5">
    <source>
        <dbReference type="SAM" id="Coils"/>
    </source>
</evidence>
<dbReference type="AlphaFoldDB" id="A0A168NDT3"/>
<evidence type="ECO:0000256" key="3">
    <source>
        <dbReference type="ARBA" id="ARBA00022989"/>
    </source>
</evidence>
<feature type="transmembrane region" description="Helical" evidence="7">
    <location>
        <begin position="81"/>
        <end position="101"/>
    </location>
</feature>
<dbReference type="InParanoid" id="A0A168NDT3"/>
<dbReference type="Pfam" id="PF10334">
    <property type="entry name" value="BRE4"/>
    <property type="match status" value="1"/>
</dbReference>
<dbReference type="PANTHER" id="PTHR37994:SF3">
    <property type="entry name" value="ER TRANSPORTER 6TM N-TERMINAL DOMAIN-CONTAINING PROTEIN"/>
    <property type="match status" value="1"/>
</dbReference>
<dbReference type="Proteomes" id="UP000078561">
    <property type="component" value="Unassembled WGS sequence"/>
</dbReference>
<evidence type="ECO:0000256" key="1">
    <source>
        <dbReference type="ARBA" id="ARBA00004141"/>
    </source>
</evidence>
<dbReference type="Pfam" id="PF10337">
    <property type="entry name" value="ArAE_2_N"/>
    <property type="match status" value="1"/>
</dbReference>
<proteinExistence type="predicted"/>
<keyword evidence="5" id="KW-0175">Coiled coil</keyword>
<protein>
    <recommendedName>
        <fullName evidence="13">DUF2421 domain-containing protein</fullName>
    </recommendedName>
</protein>
<keyword evidence="12" id="KW-1185">Reference proteome</keyword>
<feature type="transmembrane region" description="Helical" evidence="7">
    <location>
        <begin position="665"/>
        <end position="682"/>
    </location>
</feature>
<feature type="transmembrane region" description="Helical" evidence="7">
    <location>
        <begin position="155"/>
        <end position="175"/>
    </location>
</feature>
<evidence type="ECO:0000259" key="10">
    <source>
        <dbReference type="Pfam" id="PF13515"/>
    </source>
</evidence>
<dbReference type="OrthoDB" id="2274698at2759"/>
<feature type="region of interest" description="Disordered" evidence="6">
    <location>
        <begin position="1"/>
        <end position="35"/>
    </location>
</feature>
<evidence type="ECO:0000313" key="12">
    <source>
        <dbReference type="Proteomes" id="UP000078561"/>
    </source>
</evidence>
<evidence type="ECO:0000256" key="2">
    <source>
        <dbReference type="ARBA" id="ARBA00022692"/>
    </source>
</evidence>
<feature type="compositionally biased region" description="Basic and acidic residues" evidence="6">
    <location>
        <begin position="1"/>
        <end position="11"/>
    </location>
</feature>
<evidence type="ECO:0000313" key="11">
    <source>
        <dbReference type="EMBL" id="SAM00345.1"/>
    </source>
</evidence>
<dbReference type="STRING" id="4829.A0A168NDT3"/>
<comment type="subcellular location">
    <subcellularLocation>
        <location evidence="1">Membrane</location>
        <topology evidence="1">Multi-pass membrane protein</topology>
    </subcellularLocation>
</comment>
<evidence type="ECO:0008006" key="13">
    <source>
        <dbReference type="Google" id="ProtNLM"/>
    </source>
</evidence>
<keyword evidence="3 7" id="KW-1133">Transmembrane helix</keyword>
<evidence type="ECO:0000256" key="4">
    <source>
        <dbReference type="ARBA" id="ARBA00023136"/>
    </source>
</evidence>